<evidence type="ECO:0000313" key="7">
    <source>
        <dbReference type="Proteomes" id="UP000271573"/>
    </source>
</evidence>
<dbReference type="Gene3D" id="3.40.50.2000">
    <property type="entry name" value="Glycogen Phosphorylase B"/>
    <property type="match status" value="2"/>
</dbReference>
<dbReference type="InterPro" id="IPR010610">
    <property type="entry name" value="EryCIII-like_C"/>
</dbReference>
<keyword evidence="7" id="KW-1185">Reference proteome</keyword>
<accession>A0A3G9IQR0</accession>
<feature type="domain" description="Erythromycin biosynthesis protein CIII-like C-terminal" evidence="4">
    <location>
        <begin position="216"/>
        <end position="350"/>
    </location>
</feature>
<dbReference type="EMBL" id="AP019307">
    <property type="protein sequence ID" value="BBH15971.1"/>
    <property type="molecule type" value="Genomic_DNA"/>
</dbReference>
<reference evidence="6 7" key="1">
    <citation type="submission" date="2018-11" db="EMBL/GenBank/DDBJ databases">
        <title>Complete genome sequence of Nocardioides baekrokdamisoli strain KCTC 39748.</title>
        <authorList>
            <person name="Kang S.W."/>
            <person name="Lee K.C."/>
            <person name="Kim K.K."/>
            <person name="Kim J.S."/>
            <person name="Kim D.S."/>
            <person name="Ko S.H."/>
            <person name="Yang S.H."/>
            <person name="Shin Y.K."/>
            <person name="Lee J.S."/>
        </authorList>
    </citation>
    <scope>NUCLEOTIDE SEQUENCE [LARGE SCALE GENOMIC DNA]</scope>
    <source>
        <strain evidence="6 7">KCTC 39748</strain>
    </source>
</reference>
<dbReference type="InterPro" id="IPR002213">
    <property type="entry name" value="UDP_glucos_trans"/>
</dbReference>
<proteinExistence type="inferred from homology"/>
<name>A0A3G9IQR0_9ACTN</name>
<dbReference type="CDD" id="cd03784">
    <property type="entry name" value="GT1_Gtf-like"/>
    <property type="match status" value="1"/>
</dbReference>
<gene>
    <name evidence="6" type="ORF">Back2_02580</name>
</gene>
<sequence>MLPLAIACREAGHEVAFATGHPFTDRLPVRTIALAVTQHDFDLANAEVSAQLKRGGAYEHTVATMMARAVGEPMRAALSPVIETYRPDAVVTEYLNVGARVAALEHGVRAYSFAITAPSRLNVAFAEYAADEHRDRLPATTTWRDLYEPLIDPTHPVLRRADEPVVDRLRIQPVPWSNDSFVPEWLLEPRTRPRVLVTLGTVFNRPDVLGSMAHGLGSLDADVLVVTGHGKGPIVGLPANIRQADFIAQDEALKHVDLAVHHGGSGTCAAAISLGLPQVILARGADQFGNAEALAHAGAAVALHGPIAPVDVFAAASRALDPGSGVITAAARLQTQWADMPSPAAVAARLR</sequence>
<evidence type="ECO:0000256" key="3">
    <source>
        <dbReference type="ARBA" id="ARBA00022679"/>
    </source>
</evidence>
<dbReference type="GO" id="GO:0017000">
    <property type="term" value="P:antibiotic biosynthetic process"/>
    <property type="evidence" value="ECO:0007669"/>
    <property type="project" value="UniProtKB-ARBA"/>
</dbReference>
<evidence type="ECO:0000313" key="6">
    <source>
        <dbReference type="EMBL" id="BBH15971.1"/>
    </source>
</evidence>
<evidence type="ECO:0000256" key="2">
    <source>
        <dbReference type="ARBA" id="ARBA00022676"/>
    </source>
</evidence>
<dbReference type="InterPro" id="IPR050426">
    <property type="entry name" value="Glycosyltransferase_28"/>
</dbReference>
<keyword evidence="3 6" id="KW-0808">Transferase</keyword>
<dbReference type="AlphaFoldDB" id="A0A3G9IQR0"/>
<dbReference type="GO" id="GO:0008194">
    <property type="term" value="F:UDP-glycosyltransferase activity"/>
    <property type="evidence" value="ECO:0007669"/>
    <property type="project" value="InterPro"/>
</dbReference>
<comment type="similarity">
    <text evidence="1">Belongs to the glycosyltransferase 28 family.</text>
</comment>
<feature type="domain" description="Erythromycin biosynthesis protein CIII-like N-terminal" evidence="5">
    <location>
        <begin position="7"/>
        <end position="200"/>
    </location>
</feature>
<dbReference type="Pfam" id="PF21036">
    <property type="entry name" value="EryCIII-like_N"/>
    <property type="match status" value="1"/>
</dbReference>
<evidence type="ECO:0000259" key="4">
    <source>
        <dbReference type="Pfam" id="PF06722"/>
    </source>
</evidence>
<dbReference type="InterPro" id="IPR048284">
    <property type="entry name" value="EryCIII-like_N"/>
</dbReference>
<keyword evidence="2" id="KW-0328">Glycosyltransferase</keyword>
<evidence type="ECO:0000256" key="1">
    <source>
        <dbReference type="ARBA" id="ARBA00006962"/>
    </source>
</evidence>
<dbReference type="PANTHER" id="PTHR48050">
    <property type="entry name" value="STEROL 3-BETA-GLUCOSYLTRANSFERASE"/>
    <property type="match status" value="1"/>
</dbReference>
<organism evidence="6 7">
    <name type="scientific">Nocardioides baekrokdamisoli</name>
    <dbReference type="NCBI Taxonomy" id="1804624"/>
    <lineage>
        <taxon>Bacteria</taxon>
        <taxon>Bacillati</taxon>
        <taxon>Actinomycetota</taxon>
        <taxon>Actinomycetes</taxon>
        <taxon>Propionibacteriales</taxon>
        <taxon>Nocardioidaceae</taxon>
        <taxon>Nocardioides</taxon>
    </lineage>
</organism>
<dbReference type="GO" id="GO:0016758">
    <property type="term" value="F:hexosyltransferase activity"/>
    <property type="evidence" value="ECO:0007669"/>
    <property type="project" value="UniProtKB-ARBA"/>
</dbReference>
<dbReference type="KEGG" id="nbe:Back2_02580"/>
<dbReference type="SUPFAM" id="SSF53756">
    <property type="entry name" value="UDP-Glycosyltransferase/glycogen phosphorylase"/>
    <property type="match status" value="1"/>
</dbReference>
<dbReference type="PANTHER" id="PTHR48050:SF13">
    <property type="entry name" value="STEROL 3-BETA-GLUCOSYLTRANSFERASE UGT80A2"/>
    <property type="match status" value="1"/>
</dbReference>
<protein>
    <submittedName>
        <fullName evidence="6">Glycosyl transferase</fullName>
    </submittedName>
</protein>
<dbReference type="Proteomes" id="UP000271573">
    <property type="component" value="Chromosome"/>
</dbReference>
<evidence type="ECO:0000259" key="5">
    <source>
        <dbReference type="Pfam" id="PF21036"/>
    </source>
</evidence>
<dbReference type="Pfam" id="PF06722">
    <property type="entry name" value="EryCIII-like_C"/>
    <property type="match status" value="1"/>
</dbReference>